<keyword evidence="1" id="KW-0238">DNA-binding</keyword>
<protein>
    <submittedName>
        <fullName evidence="2">Helix-turn-helix transcriptional regulator</fullName>
    </submittedName>
</protein>
<reference evidence="2" key="2">
    <citation type="submission" date="2021-06" db="EMBL/GenBank/DDBJ databases">
        <authorList>
            <consortium name="NCBI Pathogen Detection Project"/>
        </authorList>
    </citation>
    <scope>NUCLEOTIDE SEQUENCE</scope>
    <source>
        <strain evidence="2">Clostridioides</strain>
    </source>
</reference>
<dbReference type="PANTHER" id="PTHR46558:SF11">
    <property type="entry name" value="HTH-TYPE TRANSCRIPTIONAL REGULATOR XRE"/>
    <property type="match status" value="1"/>
</dbReference>
<dbReference type="AlphaFoldDB" id="A0A9P4D9T0"/>
<dbReference type="GO" id="GO:0003677">
    <property type="term" value="F:DNA binding"/>
    <property type="evidence" value="ECO:0007669"/>
    <property type="project" value="UniProtKB-KW"/>
</dbReference>
<dbReference type="PROSITE" id="PS50943">
    <property type="entry name" value="HTH_CROC1"/>
    <property type="match status" value="1"/>
</dbReference>
<evidence type="ECO:0000313" key="2">
    <source>
        <dbReference type="EMBL" id="HBH2620248.1"/>
    </source>
</evidence>
<dbReference type="CDD" id="cd00093">
    <property type="entry name" value="HTH_XRE"/>
    <property type="match status" value="1"/>
</dbReference>
<dbReference type="RefSeq" id="WP_003429594.1">
    <property type="nucleotide sequence ID" value="NZ_AP025558.1"/>
</dbReference>
<evidence type="ECO:0000313" key="3">
    <source>
        <dbReference type="Proteomes" id="UP000879542"/>
    </source>
</evidence>
<reference evidence="2" key="1">
    <citation type="journal article" date="2018" name="Genome Biol.">
        <title>SKESA: strategic k-mer extension for scrupulous assemblies.</title>
        <authorList>
            <person name="Souvorov A."/>
            <person name="Agarwala R."/>
            <person name="Lipman D.J."/>
        </authorList>
    </citation>
    <scope>NUCLEOTIDE SEQUENCE</scope>
    <source>
        <strain evidence="2">Clostridioides</strain>
    </source>
</reference>
<gene>
    <name evidence="2" type="ORF">KRQ00_002011</name>
</gene>
<comment type="caution">
    <text evidence="2">The sequence shown here is derived from an EMBL/GenBank/DDBJ whole genome shotgun (WGS) entry which is preliminary data.</text>
</comment>
<dbReference type="Pfam" id="PF01381">
    <property type="entry name" value="HTH_3"/>
    <property type="match status" value="1"/>
</dbReference>
<evidence type="ECO:0000256" key="1">
    <source>
        <dbReference type="ARBA" id="ARBA00023125"/>
    </source>
</evidence>
<organism evidence="2 3">
    <name type="scientific">Clostridioides difficile</name>
    <name type="common">Peptoclostridium difficile</name>
    <dbReference type="NCBI Taxonomy" id="1496"/>
    <lineage>
        <taxon>Bacteria</taxon>
        <taxon>Bacillati</taxon>
        <taxon>Bacillota</taxon>
        <taxon>Clostridia</taxon>
        <taxon>Peptostreptococcales</taxon>
        <taxon>Peptostreptococcaceae</taxon>
        <taxon>Clostridioides</taxon>
    </lineage>
</organism>
<dbReference type="InterPro" id="IPR010982">
    <property type="entry name" value="Lambda_DNA-bd_dom_sf"/>
</dbReference>
<dbReference type="Proteomes" id="UP000879542">
    <property type="component" value="Unassembled WGS sequence"/>
</dbReference>
<name>A0A9P4D9T0_CLODI</name>
<proteinExistence type="predicted"/>
<dbReference type="EMBL" id="DAEQIJ010000008">
    <property type="protein sequence ID" value="HBH2620248.1"/>
    <property type="molecule type" value="Genomic_DNA"/>
</dbReference>
<dbReference type="SMART" id="SM00530">
    <property type="entry name" value="HTH_XRE"/>
    <property type="match status" value="1"/>
</dbReference>
<accession>A0A9P4D9T0</accession>
<dbReference type="InterPro" id="IPR001387">
    <property type="entry name" value="Cro/C1-type_HTH"/>
</dbReference>
<dbReference type="Gene3D" id="1.10.260.40">
    <property type="entry name" value="lambda repressor-like DNA-binding domains"/>
    <property type="match status" value="1"/>
</dbReference>
<sequence length="115" mass="13631">MSKFYERLAQLRKEHNLTQMDLAKIINKQRSTIAGYETDRKQPDFDTLCTLANYFEVSIDYLLGFTEDKKTYDSTLEDLEIDDDVKKITDIIFKLDEEDREAVFKMLNALTKKYK</sequence>
<dbReference type="SUPFAM" id="SSF47413">
    <property type="entry name" value="lambda repressor-like DNA-binding domains"/>
    <property type="match status" value="1"/>
</dbReference>
<dbReference type="PANTHER" id="PTHR46558">
    <property type="entry name" value="TRACRIPTIONAL REGULATORY PROTEIN-RELATED-RELATED"/>
    <property type="match status" value="1"/>
</dbReference>